<protein>
    <submittedName>
        <fullName evidence="7">UbiA-like protein EboC</fullName>
    </submittedName>
</protein>
<dbReference type="PANTHER" id="PTHR42723">
    <property type="entry name" value="CHLOROPHYLL SYNTHASE"/>
    <property type="match status" value="1"/>
</dbReference>
<evidence type="ECO:0000256" key="4">
    <source>
        <dbReference type="ARBA" id="ARBA00022989"/>
    </source>
</evidence>
<feature type="transmembrane region" description="Helical" evidence="6">
    <location>
        <begin position="12"/>
        <end position="34"/>
    </location>
</feature>
<feature type="transmembrane region" description="Helical" evidence="6">
    <location>
        <begin position="224"/>
        <end position="241"/>
    </location>
</feature>
<dbReference type="EMBL" id="JAULBC010000006">
    <property type="protein sequence ID" value="MEX6689639.1"/>
    <property type="molecule type" value="Genomic_DNA"/>
</dbReference>
<comment type="caution">
    <text evidence="7">The sequence shown here is derived from an EMBL/GenBank/DDBJ whole genome shotgun (WGS) entry which is preliminary data.</text>
</comment>
<dbReference type="InterPro" id="IPR044878">
    <property type="entry name" value="UbiA_sf"/>
</dbReference>
<keyword evidence="4 6" id="KW-1133">Transmembrane helix</keyword>
<reference evidence="7 8" key="1">
    <citation type="submission" date="2023-07" db="EMBL/GenBank/DDBJ databases">
        <authorList>
            <person name="Lian W.-H."/>
        </authorList>
    </citation>
    <scope>NUCLEOTIDE SEQUENCE [LARGE SCALE GENOMIC DNA]</scope>
    <source>
        <strain evidence="7 8">SYSU DXS3180</strain>
    </source>
</reference>
<evidence type="ECO:0000313" key="8">
    <source>
        <dbReference type="Proteomes" id="UP001560573"/>
    </source>
</evidence>
<dbReference type="InterPro" id="IPR050475">
    <property type="entry name" value="Prenyltransferase_related"/>
</dbReference>
<dbReference type="InterPro" id="IPR000537">
    <property type="entry name" value="UbiA_prenyltransferase"/>
</dbReference>
<sequence length="301" mass="31702">MKKVVGMLRLMRLANIITAIADILAGVAIAGFTVNGNWNIQQLQPVLLLVISTTGLYGGGVVFNDVFDAALDKVERPERPIPSGLISKGAATSLGAILLLIGIVAASLVHPGNLFSVSTILAIVTAICALVYDKWGKHQSLFGPVNMGLCRGANLLLGMSIIPEAITDHWYLGFIPVVYIAAITMISRGEVHGGKRTTLYAAVSLYLIVIASIIAVAFTNGAGWQVVPFVLLFGIMIFPPLRKAIRQPAGPLIGKAVKAGVIALIIMNAAWAAAFGMIYLALLILVLLPVSIGLAKLFAVT</sequence>
<organism evidence="7 8">
    <name type="scientific">Danxiaibacter flavus</name>
    <dbReference type="NCBI Taxonomy" id="3049108"/>
    <lineage>
        <taxon>Bacteria</taxon>
        <taxon>Pseudomonadati</taxon>
        <taxon>Bacteroidota</taxon>
        <taxon>Chitinophagia</taxon>
        <taxon>Chitinophagales</taxon>
        <taxon>Chitinophagaceae</taxon>
        <taxon>Danxiaibacter</taxon>
    </lineage>
</organism>
<feature type="transmembrane region" description="Helical" evidence="6">
    <location>
        <begin position="114"/>
        <end position="132"/>
    </location>
</feature>
<feature type="transmembrane region" description="Helical" evidence="6">
    <location>
        <begin position="199"/>
        <end position="218"/>
    </location>
</feature>
<feature type="transmembrane region" description="Helical" evidence="6">
    <location>
        <begin position="144"/>
        <end position="163"/>
    </location>
</feature>
<keyword evidence="8" id="KW-1185">Reference proteome</keyword>
<proteinExistence type="predicted"/>
<evidence type="ECO:0000256" key="5">
    <source>
        <dbReference type="ARBA" id="ARBA00023136"/>
    </source>
</evidence>
<comment type="subcellular location">
    <subcellularLocation>
        <location evidence="1">Membrane</location>
        <topology evidence="1">Multi-pass membrane protein</topology>
    </subcellularLocation>
</comment>
<evidence type="ECO:0000256" key="6">
    <source>
        <dbReference type="SAM" id="Phobius"/>
    </source>
</evidence>
<evidence type="ECO:0000256" key="1">
    <source>
        <dbReference type="ARBA" id="ARBA00004141"/>
    </source>
</evidence>
<accession>A0ABV3ZKH0</accession>
<name>A0ABV3ZKH0_9BACT</name>
<keyword evidence="3 6" id="KW-0812">Transmembrane</keyword>
<dbReference type="Proteomes" id="UP001560573">
    <property type="component" value="Unassembled WGS sequence"/>
</dbReference>
<keyword evidence="2" id="KW-1003">Cell membrane</keyword>
<dbReference type="Gene3D" id="1.10.357.140">
    <property type="entry name" value="UbiA prenyltransferase"/>
    <property type="match status" value="1"/>
</dbReference>
<feature type="transmembrane region" description="Helical" evidence="6">
    <location>
        <begin position="46"/>
        <end position="64"/>
    </location>
</feature>
<dbReference type="PANTHER" id="PTHR42723:SF1">
    <property type="entry name" value="CHLOROPHYLL SYNTHASE, CHLOROPLASTIC"/>
    <property type="match status" value="1"/>
</dbReference>
<evidence type="ECO:0000313" key="7">
    <source>
        <dbReference type="EMBL" id="MEX6689639.1"/>
    </source>
</evidence>
<keyword evidence="5 6" id="KW-0472">Membrane</keyword>
<dbReference type="CDD" id="cd13964">
    <property type="entry name" value="PT_UbiA_1"/>
    <property type="match status" value="1"/>
</dbReference>
<feature type="transmembrane region" description="Helical" evidence="6">
    <location>
        <begin position="253"/>
        <end position="271"/>
    </location>
</feature>
<dbReference type="Pfam" id="PF01040">
    <property type="entry name" value="UbiA"/>
    <property type="match status" value="1"/>
</dbReference>
<dbReference type="RefSeq" id="WP_369331046.1">
    <property type="nucleotide sequence ID" value="NZ_JAULBC010000006.1"/>
</dbReference>
<evidence type="ECO:0000256" key="3">
    <source>
        <dbReference type="ARBA" id="ARBA00022692"/>
    </source>
</evidence>
<feature type="transmembrane region" description="Helical" evidence="6">
    <location>
        <begin position="277"/>
        <end position="299"/>
    </location>
</feature>
<feature type="transmembrane region" description="Helical" evidence="6">
    <location>
        <begin position="85"/>
        <end position="108"/>
    </location>
</feature>
<evidence type="ECO:0000256" key="2">
    <source>
        <dbReference type="ARBA" id="ARBA00022475"/>
    </source>
</evidence>
<gene>
    <name evidence="7" type="primary">eboC</name>
    <name evidence="7" type="ORF">QTN47_19195</name>
</gene>
<dbReference type="NCBIfam" id="NF035940">
    <property type="entry name" value="prenyl_rel_EboC"/>
    <property type="match status" value="1"/>
</dbReference>
<feature type="transmembrane region" description="Helical" evidence="6">
    <location>
        <begin position="169"/>
        <end position="187"/>
    </location>
</feature>